<keyword evidence="7" id="KW-0028">Amino-acid biosynthesis</keyword>
<keyword evidence="9" id="KW-0677">Repeat</keyword>
<feature type="region of interest" description="Disordered" evidence="13">
    <location>
        <begin position="215"/>
        <end position="242"/>
    </location>
</feature>
<dbReference type="Pfam" id="PF14602">
    <property type="entry name" value="Hexapep_2"/>
    <property type="match status" value="1"/>
</dbReference>
<evidence type="ECO:0000256" key="7">
    <source>
        <dbReference type="ARBA" id="ARBA00022605"/>
    </source>
</evidence>
<dbReference type="GO" id="GO:0006535">
    <property type="term" value="P:cysteine biosynthetic process from serine"/>
    <property type="evidence" value="ECO:0007669"/>
    <property type="project" value="InterPro"/>
</dbReference>
<dbReference type="EMBL" id="CP061336">
    <property type="protein sequence ID" value="QNU67226.1"/>
    <property type="molecule type" value="Genomic_DNA"/>
</dbReference>
<dbReference type="SUPFAM" id="SSF51161">
    <property type="entry name" value="Trimeric LpxA-like enzymes"/>
    <property type="match status" value="1"/>
</dbReference>
<dbReference type="InterPro" id="IPR011004">
    <property type="entry name" value="Trimer_LpxA-like_sf"/>
</dbReference>
<dbReference type="KEGG" id="rher:EHE19_001355"/>
<keyword evidence="6" id="KW-0963">Cytoplasm</keyword>
<dbReference type="InterPro" id="IPR005881">
    <property type="entry name" value="Ser_O-AcTrfase"/>
</dbReference>
<accession>A0A4U7JJ30</accession>
<name>A0A4U7JJ30_9FIRM</name>
<evidence type="ECO:0000256" key="6">
    <source>
        <dbReference type="ARBA" id="ARBA00022490"/>
    </source>
</evidence>
<evidence type="ECO:0000313" key="14">
    <source>
        <dbReference type="EMBL" id="QNU67226.1"/>
    </source>
</evidence>
<evidence type="ECO:0000256" key="4">
    <source>
        <dbReference type="ARBA" id="ARBA00013266"/>
    </source>
</evidence>
<protein>
    <recommendedName>
        <fullName evidence="5">Serine acetyltransferase</fullName>
        <ecNumber evidence="4">2.3.1.30</ecNumber>
    </recommendedName>
</protein>
<evidence type="ECO:0000256" key="13">
    <source>
        <dbReference type="SAM" id="MobiDB-lite"/>
    </source>
</evidence>
<dbReference type="PROSITE" id="PS00101">
    <property type="entry name" value="HEXAPEP_TRANSFERASES"/>
    <property type="match status" value="1"/>
</dbReference>
<dbReference type="Proteomes" id="UP000306409">
    <property type="component" value="Chromosome"/>
</dbReference>
<dbReference type="InterPro" id="IPR001451">
    <property type="entry name" value="Hexapep"/>
</dbReference>
<dbReference type="Gene3D" id="1.10.3130.10">
    <property type="entry name" value="serine acetyltransferase, domain 1"/>
    <property type="match status" value="1"/>
</dbReference>
<dbReference type="EC" id="2.3.1.30" evidence="4"/>
<evidence type="ECO:0000256" key="1">
    <source>
        <dbReference type="ARBA" id="ARBA00004496"/>
    </source>
</evidence>
<dbReference type="PANTHER" id="PTHR42811">
    <property type="entry name" value="SERINE ACETYLTRANSFERASE"/>
    <property type="match status" value="1"/>
</dbReference>
<comment type="subcellular location">
    <subcellularLocation>
        <location evidence="1">Cytoplasm</location>
    </subcellularLocation>
</comment>
<evidence type="ECO:0000256" key="2">
    <source>
        <dbReference type="ARBA" id="ARBA00004876"/>
    </source>
</evidence>
<gene>
    <name evidence="14" type="primary">cysE</name>
    <name evidence="14" type="ORF">EHE19_001355</name>
</gene>
<dbReference type="AlphaFoldDB" id="A0A4U7JJ30"/>
<evidence type="ECO:0000256" key="8">
    <source>
        <dbReference type="ARBA" id="ARBA00022679"/>
    </source>
</evidence>
<dbReference type="InterPro" id="IPR042122">
    <property type="entry name" value="Ser_AcTrfase_N_sf"/>
</dbReference>
<dbReference type="InterPro" id="IPR018357">
    <property type="entry name" value="Hexapep_transf_CS"/>
</dbReference>
<organism evidence="14 15">
    <name type="scientific">Ruminiclostridium herbifermentans</name>
    <dbReference type="NCBI Taxonomy" id="2488810"/>
    <lineage>
        <taxon>Bacteria</taxon>
        <taxon>Bacillati</taxon>
        <taxon>Bacillota</taxon>
        <taxon>Clostridia</taxon>
        <taxon>Eubacteriales</taxon>
        <taxon>Oscillospiraceae</taxon>
        <taxon>Ruminiclostridium</taxon>
    </lineage>
</organism>
<sequence>MKSELINDAKLIASRDPAAKNVLEVILLYPGFHVLIYHKFAHWFYKKRRFFIARLISQIGRFFTGIEIHPGATIGKGLFIDHGMGIVIGESAVIGDNCTIYHGVTLGGTGKEKGKKRHPTIGNNVLIGAGAKVLGPCTIGDNSLIGANTFVSFDVEPYSTVVGTKGRVVKKRNQKVDSPSEELDQIHLPDPIAQELCRLTSRLEELERQVIGKSNGPCKIKKYSDLYANESNDENNGENDED</sequence>
<comment type="catalytic activity">
    <reaction evidence="12">
        <text>L-serine + acetyl-CoA = O-acetyl-L-serine + CoA</text>
        <dbReference type="Rhea" id="RHEA:24560"/>
        <dbReference type="ChEBI" id="CHEBI:33384"/>
        <dbReference type="ChEBI" id="CHEBI:57287"/>
        <dbReference type="ChEBI" id="CHEBI:57288"/>
        <dbReference type="ChEBI" id="CHEBI:58340"/>
        <dbReference type="EC" id="2.3.1.30"/>
    </reaction>
</comment>
<dbReference type="UniPathway" id="UPA00136">
    <property type="reaction ID" value="UER00199"/>
</dbReference>
<dbReference type="CDD" id="cd03354">
    <property type="entry name" value="LbH_SAT"/>
    <property type="match status" value="1"/>
</dbReference>
<dbReference type="OrthoDB" id="9801456at2"/>
<dbReference type="NCBIfam" id="NF041874">
    <property type="entry name" value="EPS_EpsC"/>
    <property type="match status" value="1"/>
</dbReference>
<keyword evidence="15" id="KW-1185">Reference proteome</keyword>
<keyword evidence="10" id="KW-0198">Cysteine biosynthesis</keyword>
<keyword evidence="8 14" id="KW-0808">Transferase</keyword>
<dbReference type="Gene3D" id="2.160.10.10">
    <property type="entry name" value="Hexapeptide repeat proteins"/>
    <property type="match status" value="1"/>
</dbReference>
<evidence type="ECO:0000313" key="15">
    <source>
        <dbReference type="Proteomes" id="UP000306409"/>
    </source>
</evidence>
<dbReference type="NCBIfam" id="TIGR01172">
    <property type="entry name" value="cysE"/>
    <property type="match status" value="1"/>
</dbReference>
<dbReference type="RefSeq" id="WP_137697294.1">
    <property type="nucleotide sequence ID" value="NZ_CP061336.1"/>
</dbReference>
<comment type="similarity">
    <text evidence="3">Belongs to the transferase hexapeptide repeat family.</text>
</comment>
<proteinExistence type="inferred from homology"/>
<dbReference type="FunFam" id="1.10.3130.10:FF:000003">
    <property type="entry name" value="Serine acetyltransferase"/>
    <property type="match status" value="1"/>
</dbReference>
<comment type="pathway">
    <text evidence="2">Amino-acid biosynthesis; L-cysteine biosynthesis; L-cysteine from L-serine: step 1/2.</text>
</comment>
<evidence type="ECO:0000256" key="11">
    <source>
        <dbReference type="ARBA" id="ARBA00023315"/>
    </source>
</evidence>
<reference evidence="14 15" key="1">
    <citation type="submission" date="2020-09" db="EMBL/GenBank/DDBJ databases">
        <title>Characterization and genome sequencing of Ruminiclostridium sp. nov. MA18.</title>
        <authorList>
            <person name="Rettenmaier R."/>
            <person name="Kowollik M.-L."/>
            <person name="Liebl W."/>
            <person name="Zverlov V."/>
        </authorList>
    </citation>
    <scope>NUCLEOTIDE SEQUENCE [LARGE SCALE GENOMIC DNA]</scope>
    <source>
        <strain evidence="14 15">MA18</strain>
    </source>
</reference>
<evidence type="ECO:0000256" key="3">
    <source>
        <dbReference type="ARBA" id="ARBA00007274"/>
    </source>
</evidence>
<evidence type="ECO:0000256" key="12">
    <source>
        <dbReference type="ARBA" id="ARBA00049486"/>
    </source>
</evidence>
<dbReference type="GO" id="GO:0005737">
    <property type="term" value="C:cytoplasm"/>
    <property type="evidence" value="ECO:0007669"/>
    <property type="project" value="UniProtKB-SubCell"/>
</dbReference>
<dbReference type="FunFam" id="2.160.10.10:FF:000007">
    <property type="entry name" value="Serine acetyltransferase"/>
    <property type="match status" value="1"/>
</dbReference>
<dbReference type="Pfam" id="PF00132">
    <property type="entry name" value="Hexapep"/>
    <property type="match status" value="1"/>
</dbReference>
<dbReference type="GO" id="GO:0009001">
    <property type="term" value="F:serine O-acetyltransferase activity"/>
    <property type="evidence" value="ECO:0007669"/>
    <property type="project" value="UniProtKB-EC"/>
</dbReference>
<evidence type="ECO:0000256" key="10">
    <source>
        <dbReference type="ARBA" id="ARBA00023192"/>
    </source>
</evidence>
<dbReference type="InterPro" id="IPR045304">
    <property type="entry name" value="LbH_SAT"/>
</dbReference>
<evidence type="ECO:0000256" key="9">
    <source>
        <dbReference type="ARBA" id="ARBA00022737"/>
    </source>
</evidence>
<dbReference type="InterPro" id="IPR053376">
    <property type="entry name" value="Serine_acetyltransferase"/>
</dbReference>
<keyword evidence="11 14" id="KW-0012">Acyltransferase</keyword>
<evidence type="ECO:0000256" key="5">
    <source>
        <dbReference type="ARBA" id="ARBA00018522"/>
    </source>
</evidence>
<feature type="compositionally biased region" description="Acidic residues" evidence="13">
    <location>
        <begin position="231"/>
        <end position="242"/>
    </location>
</feature>